<evidence type="ECO:0000256" key="2">
    <source>
        <dbReference type="ARBA" id="ARBA00022473"/>
    </source>
</evidence>
<keyword evidence="5" id="KW-0221">Differentiation</keyword>
<keyword evidence="7" id="KW-0802">TPR repeat</keyword>
<feature type="domain" description="UNC-45/Cro1/She4 central" evidence="10">
    <location>
        <begin position="393"/>
        <end position="534"/>
    </location>
</feature>
<feature type="region of interest" description="Disordered" evidence="9">
    <location>
        <begin position="593"/>
        <end position="635"/>
    </location>
</feature>
<dbReference type="InterPro" id="IPR016024">
    <property type="entry name" value="ARM-type_fold"/>
</dbReference>
<sequence>MEDVVILKDKGNELFNNGLYHEAICIYDQALLQPDLTDDLRCVLNRNKAQTFLKLGDYENAAKASSEALKICPADSKALFRRAQAYERLDKLQQALEDSRKLIRLEPKNSAAQALARRIEMAVTSRVAVAESLPTKVNDMYDVIEKESSDVQKLEGAVNNLTALIKESRAAASNLIWSHSKLDLIFQLCKHDEPKIVVAAHRVLAHLFEHNTDRCLISLERLTPQYFVDRIFSRRADESAEICRFLNSLLEGLTQLKAYHQAREMDISKGEKLTAKVAPVAYPKYKISPTVEKPVYEILHHLLRATNSYRLSAAVRDYILEMLIRFVPSEKGIGWSYKMISAEGVLERLLELGGTAGTTSLTNWRSRRARQLESSNQEAITAGDSGPDQPRLSTTPNTRMTLAVLLAKLWDDMTSDKTREAFTNGCSDFILDLFSDHFLETKVEAASVIGTLFLGPHEVGSSVLARPGILEGLFLLTKSPNMLYQTIALDTILLATHKKEQCLNLVSQAVPILRNLYKSENDGTKIRALVALCKFGSAGGSDVSIKSLTEGSSIGLMTACRRLLLGIYQPAPEIDDVAAVRCAGAKISESGEVLLEEDEDDEDGENQDGGQEGKLVTRRKSASTTSSALSGSQLRTLKDPETVRWAVEGLAYLSMNAEVKEEIVGDPEFVRLLFQVASNDLKESAFALASVLAQLTNSLPRNQVEPELLELAKFSKQHIPEEHPFDSTTHAAERRRRLVDAGLSVTLYNLAVRLSAGPVGGQQGLRELISRIYLSVAEEIPNRGKLIQAGAGKALLDLALKSNTDTGKLLAAQSLARLTITADPRVSFPGQRSLELVRPLLKLLSIDCDGLQNFEGLLALTNLASLDNPHRHRIMAERGIPLIDHYLFEDHPMLRRAAAECVVNMAQYHPFVVACGGQLPVDESDLGAKLPFLSCSTERIKLLVLYCCEFEDLFVVRASIGALATMSYDPGVIKLITDTSSWFEMIQTLAGHDDSSLQHRAAHLLRNMVLCGERSLCEYFCRSNMLEVIMSLSQLPNPSPDDVPPSDTVTLNPGASESQLRQLIQSDRKKTRECALEALRKLQDYDLVEPLATGASGREEA</sequence>
<keyword evidence="12" id="KW-1185">Reference proteome</keyword>
<evidence type="ECO:0000256" key="5">
    <source>
        <dbReference type="ARBA" id="ARBA00022782"/>
    </source>
</evidence>
<dbReference type="SUPFAM" id="SSF48371">
    <property type="entry name" value="ARM repeat"/>
    <property type="match status" value="1"/>
</dbReference>
<feature type="region of interest" description="Disordered" evidence="9">
    <location>
        <begin position="1036"/>
        <end position="1063"/>
    </location>
</feature>
<feature type="coiled-coil region" evidence="8">
    <location>
        <begin position="144"/>
        <end position="171"/>
    </location>
</feature>
<organism evidence="11 12">
    <name type="scientific">Fasciolopsis buskii</name>
    <dbReference type="NCBI Taxonomy" id="27845"/>
    <lineage>
        <taxon>Eukaryota</taxon>
        <taxon>Metazoa</taxon>
        <taxon>Spiralia</taxon>
        <taxon>Lophotrochozoa</taxon>
        <taxon>Platyhelminthes</taxon>
        <taxon>Trematoda</taxon>
        <taxon>Digenea</taxon>
        <taxon>Plagiorchiida</taxon>
        <taxon>Echinostomata</taxon>
        <taxon>Echinostomatoidea</taxon>
        <taxon>Fasciolidae</taxon>
        <taxon>Fasciolopsis</taxon>
    </lineage>
</organism>
<dbReference type="GO" id="GO:0051879">
    <property type="term" value="F:Hsp90 protein binding"/>
    <property type="evidence" value="ECO:0007669"/>
    <property type="project" value="TreeGrafter"/>
</dbReference>
<protein>
    <submittedName>
        <fullName evidence="11">GCUNC-45</fullName>
    </submittedName>
</protein>
<comment type="subcellular location">
    <subcellularLocation>
        <location evidence="1">Cytoplasm</location>
        <location evidence="1">Perinuclear region</location>
    </subcellularLocation>
</comment>
<dbReference type="EMBL" id="LUCM01001744">
    <property type="protein sequence ID" value="KAA0198433.1"/>
    <property type="molecule type" value="Genomic_DNA"/>
</dbReference>
<reference evidence="11" key="1">
    <citation type="submission" date="2019-05" db="EMBL/GenBank/DDBJ databases">
        <title>Annotation for the trematode Fasciolopsis buski.</title>
        <authorList>
            <person name="Choi Y.-J."/>
        </authorList>
    </citation>
    <scope>NUCLEOTIDE SEQUENCE</scope>
    <source>
        <strain evidence="11">HT</strain>
        <tissue evidence="11">Whole worm</tissue>
    </source>
</reference>
<feature type="repeat" description="TPR" evidence="7">
    <location>
        <begin position="76"/>
        <end position="109"/>
    </location>
</feature>
<evidence type="ECO:0000256" key="4">
    <source>
        <dbReference type="ARBA" id="ARBA00022541"/>
    </source>
</evidence>
<keyword evidence="8" id="KW-0175">Coiled coil</keyword>
<feature type="compositionally biased region" description="Low complexity" evidence="9">
    <location>
        <begin position="622"/>
        <end position="632"/>
    </location>
</feature>
<comment type="caution">
    <text evidence="11">The sequence shown here is derived from an EMBL/GenBank/DDBJ whole genome shotgun (WGS) entry which is preliminary data.</text>
</comment>
<dbReference type="OrthoDB" id="199930at2759"/>
<name>A0A8E0S3M5_9TREM</name>
<evidence type="ECO:0000313" key="11">
    <source>
        <dbReference type="EMBL" id="KAA0198433.1"/>
    </source>
</evidence>
<evidence type="ECO:0000256" key="7">
    <source>
        <dbReference type="PROSITE-ProRule" id="PRU00339"/>
    </source>
</evidence>
<keyword evidence="4" id="KW-0517">Myogenesis</keyword>
<dbReference type="Proteomes" id="UP000728185">
    <property type="component" value="Unassembled WGS sequence"/>
</dbReference>
<proteinExistence type="predicted"/>
<dbReference type="InterPro" id="IPR024660">
    <property type="entry name" value="UCS_central_dom"/>
</dbReference>
<dbReference type="PANTHER" id="PTHR45994">
    <property type="entry name" value="FI21225P1"/>
    <property type="match status" value="1"/>
</dbReference>
<dbReference type="PANTHER" id="PTHR45994:SF1">
    <property type="entry name" value="FI21225P1"/>
    <property type="match status" value="1"/>
</dbReference>
<dbReference type="GO" id="GO:0007517">
    <property type="term" value="P:muscle organ development"/>
    <property type="evidence" value="ECO:0007669"/>
    <property type="project" value="UniProtKB-KW"/>
</dbReference>
<accession>A0A8E0S3M5</accession>
<gene>
    <name evidence="11" type="ORF">FBUS_06544</name>
</gene>
<dbReference type="SMART" id="SM00028">
    <property type="entry name" value="TPR"/>
    <property type="match status" value="3"/>
</dbReference>
<feature type="region of interest" description="Disordered" evidence="9">
    <location>
        <begin position="373"/>
        <end position="395"/>
    </location>
</feature>
<dbReference type="GO" id="GO:0030154">
    <property type="term" value="P:cell differentiation"/>
    <property type="evidence" value="ECO:0007669"/>
    <property type="project" value="UniProtKB-KW"/>
</dbReference>
<feature type="compositionally biased region" description="Polar residues" evidence="9">
    <location>
        <begin position="1051"/>
        <end position="1063"/>
    </location>
</feature>
<keyword evidence="6" id="KW-0143">Chaperone</keyword>
<evidence type="ECO:0000256" key="1">
    <source>
        <dbReference type="ARBA" id="ARBA00004556"/>
    </source>
</evidence>
<evidence type="ECO:0000256" key="6">
    <source>
        <dbReference type="ARBA" id="ARBA00023186"/>
    </source>
</evidence>
<dbReference type="AlphaFoldDB" id="A0A8E0S3M5"/>
<dbReference type="Gene3D" id="1.25.10.10">
    <property type="entry name" value="Leucine-rich Repeat Variant"/>
    <property type="match status" value="2"/>
</dbReference>
<evidence type="ECO:0000259" key="10">
    <source>
        <dbReference type="Pfam" id="PF11701"/>
    </source>
</evidence>
<keyword evidence="3" id="KW-0963">Cytoplasm</keyword>
<dbReference type="Pfam" id="PF13181">
    <property type="entry name" value="TPR_8"/>
    <property type="match status" value="2"/>
</dbReference>
<dbReference type="InterPro" id="IPR011990">
    <property type="entry name" value="TPR-like_helical_dom_sf"/>
</dbReference>
<dbReference type="InterPro" id="IPR011989">
    <property type="entry name" value="ARM-like"/>
</dbReference>
<dbReference type="GO" id="GO:0048471">
    <property type="term" value="C:perinuclear region of cytoplasm"/>
    <property type="evidence" value="ECO:0007669"/>
    <property type="project" value="UniProtKB-SubCell"/>
</dbReference>
<dbReference type="Pfam" id="PF11701">
    <property type="entry name" value="UNC45-central"/>
    <property type="match status" value="1"/>
</dbReference>
<feature type="compositionally biased region" description="Acidic residues" evidence="9">
    <location>
        <begin position="594"/>
        <end position="606"/>
    </location>
</feature>
<dbReference type="SUPFAM" id="SSF48452">
    <property type="entry name" value="TPR-like"/>
    <property type="match status" value="1"/>
</dbReference>
<dbReference type="PROSITE" id="PS50005">
    <property type="entry name" value="TPR"/>
    <property type="match status" value="1"/>
</dbReference>
<evidence type="ECO:0000256" key="3">
    <source>
        <dbReference type="ARBA" id="ARBA00022490"/>
    </source>
</evidence>
<dbReference type="Gene3D" id="1.25.40.10">
    <property type="entry name" value="Tetratricopeptide repeat domain"/>
    <property type="match status" value="1"/>
</dbReference>
<evidence type="ECO:0000313" key="12">
    <source>
        <dbReference type="Proteomes" id="UP000728185"/>
    </source>
</evidence>
<dbReference type="InterPro" id="IPR019734">
    <property type="entry name" value="TPR_rpt"/>
</dbReference>
<evidence type="ECO:0000256" key="8">
    <source>
        <dbReference type="SAM" id="Coils"/>
    </source>
</evidence>
<keyword evidence="2" id="KW-0217">Developmental protein</keyword>
<evidence type="ECO:0000256" key="9">
    <source>
        <dbReference type="SAM" id="MobiDB-lite"/>
    </source>
</evidence>